<name>A0AAU9X581_9CNID</name>
<dbReference type="Proteomes" id="UP001159428">
    <property type="component" value="Unassembled WGS sequence"/>
</dbReference>
<reference evidence="1 2" key="1">
    <citation type="submission" date="2022-05" db="EMBL/GenBank/DDBJ databases">
        <authorList>
            <consortium name="Genoscope - CEA"/>
            <person name="William W."/>
        </authorList>
    </citation>
    <scope>NUCLEOTIDE SEQUENCE [LARGE SCALE GENOMIC DNA]</scope>
</reference>
<proteinExistence type="predicted"/>
<dbReference type="EMBL" id="CALNXJ010000030">
    <property type="protein sequence ID" value="CAH3136089.1"/>
    <property type="molecule type" value="Genomic_DNA"/>
</dbReference>
<evidence type="ECO:0000313" key="2">
    <source>
        <dbReference type="Proteomes" id="UP001159428"/>
    </source>
</evidence>
<sequence length="120" mass="13477">MRIWRAYGIGQGRLIPYQDLIVKPQGPTGLVVNEIFLLLKAARLYRSTINSDGEKSNGLFACSEPGYNMVFKKCSELESHLNIGEHATFAEILIKLMTDLKETGRRNSSVLTERIVTVHP</sequence>
<organism evidence="1 2">
    <name type="scientific">Pocillopora meandrina</name>
    <dbReference type="NCBI Taxonomy" id="46732"/>
    <lineage>
        <taxon>Eukaryota</taxon>
        <taxon>Metazoa</taxon>
        <taxon>Cnidaria</taxon>
        <taxon>Anthozoa</taxon>
        <taxon>Hexacorallia</taxon>
        <taxon>Scleractinia</taxon>
        <taxon>Astrocoeniina</taxon>
        <taxon>Pocilloporidae</taxon>
        <taxon>Pocillopora</taxon>
    </lineage>
</organism>
<accession>A0AAU9X581</accession>
<gene>
    <name evidence="1" type="ORF">PMEA_00017562</name>
</gene>
<comment type="caution">
    <text evidence="1">The sequence shown here is derived from an EMBL/GenBank/DDBJ whole genome shotgun (WGS) entry which is preliminary data.</text>
</comment>
<protein>
    <submittedName>
        <fullName evidence="1">Uncharacterized protein</fullName>
    </submittedName>
</protein>
<dbReference type="AlphaFoldDB" id="A0AAU9X581"/>
<keyword evidence="2" id="KW-1185">Reference proteome</keyword>
<evidence type="ECO:0000313" key="1">
    <source>
        <dbReference type="EMBL" id="CAH3136089.1"/>
    </source>
</evidence>